<evidence type="ECO:0000313" key="3">
    <source>
        <dbReference type="Proteomes" id="UP000759131"/>
    </source>
</evidence>
<dbReference type="EMBL" id="OC889708">
    <property type="protein sequence ID" value="CAD7645784.1"/>
    <property type="molecule type" value="Genomic_DNA"/>
</dbReference>
<evidence type="ECO:0000313" key="2">
    <source>
        <dbReference type="EMBL" id="CAD7645784.1"/>
    </source>
</evidence>
<evidence type="ECO:0000256" key="1">
    <source>
        <dbReference type="SAM" id="Coils"/>
    </source>
</evidence>
<keyword evidence="1" id="KW-0175">Coiled coil</keyword>
<dbReference type="Proteomes" id="UP000759131">
    <property type="component" value="Unassembled WGS sequence"/>
</dbReference>
<dbReference type="Pfam" id="PF14966">
    <property type="entry name" value="DNA_repr_REX1B"/>
    <property type="match status" value="1"/>
</dbReference>
<name>A0A7R9QH58_9ACAR</name>
<reference evidence="2" key="1">
    <citation type="submission" date="2020-11" db="EMBL/GenBank/DDBJ databases">
        <authorList>
            <person name="Tran Van P."/>
        </authorList>
    </citation>
    <scope>NUCLEOTIDE SEQUENCE</scope>
</reference>
<proteinExistence type="predicted"/>
<protein>
    <submittedName>
        <fullName evidence="2">Uncharacterized protein</fullName>
    </submittedName>
</protein>
<dbReference type="AlphaFoldDB" id="A0A7R9QH58"/>
<dbReference type="PANTHER" id="PTHR28309:SF1">
    <property type="entry name" value="REQUIRED FOR EXCISION 1-B DOMAIN-CONTAINING PROTEIN"/>
    <property type="match status" value="1"/>
</dbReference>
<sequence>MSLSEDTVSLNGLIQKFYLLQEERAHTYRLFEEGHKIYIASAPNYNFLKFRQLVNEVTQEFKRISVAIISIEKQLRFNGFAKIADIVTKLQESEKNKLELSAKLQIAKQQAIDGADLADNWNQVVVIKQKVRDVIDSVNEQILELRQEVQDVDNKYE</sequence>
<dbReference type="OrthoDB" id="434723at2759"/>
<dbReference type="PANTHER" id="PTHR28309">
    <property type="entry name" value="REQUIRED FOR EXCISION 1-B DOMAIN-CONTAINING PROTEIN"/>
    <property type="match status" value="1"/>
</dbReference>
<feature type="coiled-coil region" evidence="1">
    <location>
        <begin position="90"/>
        <end position="155"/>
    </location>
</feature>
<dbReference type="InterPro" id="IPR039491">
    <property type="entry name" value="REX1-B"/>
</dbReference>
<dbReference type="EMBL" id="CAJPIZ010035133">
    <property type="protein sequence ID" value="CAG2120729.1"/>
    <property type="molecule type" value="Genomic_DNA"/>
</dbReference>
<accession>A0A7R9QH58</accession>
<organism evidence="2">
    <name type="scientific">Medioppia subpectinata</name>
    <dbReference type="NCBI Taxonomy" id="1979941"/>
    <lineage>
        <taxon>Eukaryota</taxon>
        <taxon>Metazoa</taxon>
        <taxon>Ecdysozoa</taxon>
        <taxon>Arthropoda</taxon>
        <taxon>Chelicerata</taxon>
        <taxon>Arachnida</taxon>
        <taxon>Acari</taxon>
        <taxon>Acariformes</taxon>
        <taxon>Sarcoptiformes</taxon>
        <taxon>Oribatida</taxon>
        <taxon>Brachypylina</taxon>
        <taxon>Oppioidea</taxon>
        <taxon>Oppiidae</taxon>
        <taxon>Medioppia</taxon>
    </lineage>
</organism>
<gene>
    <name evidence="2" type="ORF">OSB1V03_LOCUS20675</name>
</gene>
<keyword evidence="3" id="KW-1185">Reference proteome</keyword>